<reference evidence="2" key="1">
    <citation type="journal article" date="2020" name="Nature">
        <title>Giant virus diversity and host interactions through global metagenomics.</title>
        <authorList>
            <person name="Schulz F."/>
            <person name="Roux S."/>
            <person name="Paez-Espino D."/>
            <person name="Jungbluth S."/>
            <person name="Walsh D.A."/>
            <person name="Denef V.J."/>
            <person name="McMahon K.D."/>
            <person name="Konstantinidis K.T."/>
            <person name="Eloe-Fadrosh E.A."/>
            <person name="Kyrpides N.C."/>
            <person name="Woyke T."/>
        </authorList>
    </citation>
    <scope>NUCLEOTIDE SEQUENCE</scope>
    <source>
        <strain evidence="2">GVMAG-M-3300013004-44</strain>
    </source>
</reference>
<proteinExistence type="predicted"/>
<evidence type="ECO:0000256" key="1">
    <source>
        <dbReference type="SAM" id="MobiDB-lite"/>
    </source>
</evidence>
<feature type="compositionally biased region" description="Basic and acidic residues" evidence="1">
    <location>
        <begin position="82"/>
        <end position="129"/>
    </location>
</feature>
<name>A0A6C0BHF1_9ZZZZ</name>
<evidence type="ECO:0000313" key="2">
    <source>
        <dbReference type="EMBL" id="QHS91154.1"/>
    </source>
</evidence>
<accession>A0A6C0BHF1</accession>
<sequence length="196" mass="23232">MSSEFDLSTDLATIQARLNNAFDNIHDILEPSHCIVPSLEQQLKEQTQQLKEQTLQIKQMAEMMKSMMSLAMPLLEEKASKLRKEKEEKAEEDRKKKERVRIQKEEDRKHAEQIRKREEEIRKQEEQKARKNTSSDWSCPNDGNAHIWKHAGKSYLRTFDGYLWEDDGYEFGKWVGKWDSQTKTIDTTCPEPEWDE</sequence>
<dbReference type="AlphaFoldDB" id="A0A6C0BHF1"/>
<organism evidence="2">
    <name type="scientific">viral metagenome</name>
    <dbReference type="NCBI Taxonomy" id="1070528"/>
    <lineage>
        <taxon>unclassified sequences</taxon>
        <taxon>metagenomes</taxon>
        <taxon>organismal metagenomes</taxon>
    </lineage>
</organism>
<protein>
    <submittedName>
        <fullName evidence="2">Uncharacterized protein</fullName>
    </submittedName>
</protein>
<dbReference type="EMBL" id="MN739155">
    <property type="protein sequence ID" value="QHS91154.1"/>
    <property type="molecule type" value="Genomic_DNA"/>
</dbReference>
<feature type="region of interest" description="Disordered" evidence="1">
    <location>
        <begin position="82"/>
        <end position="142"/>
    </location>
</feature>